<comment type="subcellular location">
    <subcellularLocation>
        <location evidence="1">Membrane</location>
    </subcellularLocation>
</comment>
<dbReference type="Gene3D" id="1.20.1070.10">
    <property type="entry name" value="Rhodopsin 7-helix transmembrane proteins"/>
    <property type="match status" value="1"/>
</dbReference>
<proteinExistence type="predicted"/>
<keyword evidence="2" id="KW-0812">Transmembrane</keyword>
<accession>A0A1A7YYK9</accession>
<dbReference type="GO" id="GO:0016020">
    <property type="term" value="C:membrane"/>
    <property type="evidence" value="ECO:0007669"/>
    <property type="project" value="UniProtKB-SubCell"/>
</dbReference>
<evidence type="ECO:0000313" key="6">
    <source>
        <dbReference type="EMBL" id="SBP35263.1"/>
    </source>
</evidence>
<dbReference type="InterPro" id="IPR052676">
    <property type="entry name" value="Zinc-sensing_GPCR"/>
</dbReference>
<evidence type="ECO:0000256" key="4">
    <source>
        <dbReference type="ARBA" id="ARBA00023136"/>
    </source>
</evidence>
<evidence type="ECO:0000256" key="2">
    <source>
        <dbReference type="ARBA" id="ARBA00022692"/>
    </source>
</evidence>
<protein>
    <submittedName>
        <fullName evidence="6">G protein-coupled receptor 39</fullName>
    </submittedName>
</protein>
<gene>
    <name evidence="6" type="primary">GPR39</name>
</gene>
<dbReference type="EMBL" id="HADX01013031">
    <property type="protein sequence ID" value="SBP35263.1"/>
    <property type="molecule type" value="Transcribed_RNA"/>
</dbReference>
<dbReference type="InterPro" id="IPR017452">
    <property type="entry name" value="GPCR_Rhodpsn_7TM"/>
</dbReference>
<dbReference type="PANTHER" id="PTHR46752:SF1">
    <property type="entry name" value="G-PROTEIN COUPLED RECEPTOR 39"/>
    <property type="match status" value="1"/>
</dbReference>
<evidence type="ECO:0000259" key="5">
    <source>
        <dbReference type="PROSITE" id="PS50262"/>
    </source>
</evidence>
<reference evidence="6" key="2">
    <citation type="submission" date="2016-06" db="EMBL/GenBank/DDBJ databases">
        <title>The genome of a short-lived fish provides insights into sex chromosome evolution and the genetic control of aging.</title>
        <authorList>
            <person name="Reichwald K."/>
            <person name="Felder M."/>
            <person name="Petzold A."/>
            <person name="Koch P."/>
            <person name="Groth M."/>
            <person name="Platzer M."/>
        </authorList>
    </citation>
    <scope>NUCLEOTIDE SEQUENCE</scope>
    <source>
        <tissue evidence="6">Brain</tissue>
    </source>
</reference>
<dbReference type="EMBL" id="HADW01001441">
    <property type="protein sequence ID" value="SBP02841.1"/>
    <property type="molecule type" value="Transcribed_RNA"/>
</dbReference>
<dbReference type="AlphaFoldDB" id="A0A1A7YYK9"/>
<dbReference type="PANTHER" id="PTHR46752">
    <property type="entry name" value="G-PROTEIN COUPLED RECEPTOR 39"/>
    <property type="match status" value="1"/>
</dbReference>
<keyword evidence="3" id="KW-1133">Transmembrane helix</keyword>
<evidence type="ECO:0000256" key="1">
    <source>
        <dbReference type="ARBA" id="ARBA00004370"/>
    </source>
</evidence>
<organism evidence="6">
    <name type="scientific">Iconisemion striatum</name>
    <dbReference type="NCBI Taxonomy" id="60296"/>
    <lineage>
        <taxon>Eukaryota</taxon>
        <taxon>Metazoa</taxon>
        <taxon>Chordata</taxon>
        <taxon>Craniata</taxon>
        <taxon>Vertebrata</taxon>
        <taxon>Euteleostomi</taxon>
        <taxon>Actinopterygii</taxon>
        <taxon>Neopterygii</taxon>
        <taxon>Teleostei</taxon>
        <taxon>Neoteleostei</taxon>
        <taxon>Acanthomorphata</taxon>
        <taxon>Ovalentaria</taxon>
        <taxon>Atherinomorphae</taxon>
        <taxon>Cyprinodontiformes</taxon>
        <taxon>Nothobranchiidae</taxon>
        <taxon>Iconisemion</taxon>
    </lineage>
</organism>
<reference evidence="6" key="1">
    <citation type="submission" date="2016-05" db="EMBL/GenBank/DDBJ databases">
        <authorList>
            <person name="Lavstsen T."/>
            <person name="Jespersen J.S."/>
        </authorList>
    </citation>
    <scope>NUCLEOTIDE SEQUENCE</scope>
    <source>
        <tissue evidence="6">Brain</tissue>
    </source>
</reference>
<dbReference type="SUPFAM" id="SSF81321">
    <property type="entry name" value="Family A G protein-coupled receptor-like"/>
    <property type="match status" value="1"/>
</dbReference>
<sequence length="161" mass="18257">MVCWLPNQIHRLMKAAVPKTNWTLSYFRSYAALQLVADTFFYLSSVLNPFLYNLSSRQFREVFVQVLRCRLTIQHINKRTMQQPNASSARSLQPLLLRSLRRNKSTSKTASQQKNPLTFTTFQAVSDSGVASNTNGTSISLTEEPVLTLEALENVPSETEI</sequence>
<keyword evidence="6" id="KW-0675">Receptor</keyword>
<evidence type="ECO:0000256" key="3">
    <source>
        <dbReference type="ARBA" id="ARBA00022989"/>
    </source>
</evidence>
<dbReference type="PROSITE" id="PS50262">
    <property type="entry name" value="G_PROTEIN_RECEP_F1_2"/>
    <property type="match status" value="1"/>
</dbReference>
<feature type="domain" description="G-protein coupled receptors family 1 profile" evidence="5">
    <location>
        <begin position="1"/>
        <end position="52"/>
    </location>
</feature>
<keyword evidence="4" id="KW-0472">Membrane</keyword>
<dbReference type="GO" id="GO:0004930">
    <property type="term" value="F:G protein-coupled receptor activity"/>
    <property type="evidence" value="ECO:0007669"/>
    <property type="project" value="TreeGrafter"/>
</dbReference>
<name>A0A1A7YYK9_9TELE</name>